<reference evidence="10" key="1">
    <citation type="submission" date="2017-09" db="EMBL/GenBank/DDBJ databases">
        <title>Depth-based differentiation of microbial function through sediment-hosted aquifers and enrichment of novel symbionts in the deep terrestrial subsurface.</title>
        <authorList>
            <person name="Probst A.J."/>
            <person name="Ladd B."/>
            <person name="Jarett J.K."/>
            <person name="Geller-Mcgrath D.E."/>
            <person name="Sieber C.M.K."/>
            <person name="Emerson J.B."/>
            <person name="Anantharaman K."/>
            <person name="Thomas B.C."/>
            <person name="Malmstrom R."/>
            <person name="Stieglmeier M."/>
            <person name="Klingl A."/>
            <person name="Woyke T."/>
            <person name="Ryan C.M."/>
            <person name="Banfield J.F."/>
        </authorList>
    </citation>
    <scope>NUCLEOTIDE SEQUENCE [LARGE SCALE GENOMIC DNA]</scope>
</reference>
<feature type="transmembrane region" description="Helical" evidence="8">
    <location>
        <begin position="232"/>
        <end position="250"/>
    </location>
</feature>
<feature type="transmembrane region" description="Helical" evidence="8">
    <location>
        <begin position="6"/>
        <end position="30"/>
    </location>
</feature>
<keyword evidence="7 8" id="KW-0472">Membrane</keyword>
<dbReference type="Proteomes" id="UP000228886">
    <property type="component" value="Unassembled WGS sequence"/>
</dbReference>
<dbReference type="GO" id="GO:0005886">
    <property type="term" value="C:plasma membrane"/>
    <property type="evidence" value="ECO:0007669"/>
    <property type="project" value="UniProtKB-SubCell"/>
</dbReference>
<evidence type="ECO:0000313" key="10">
    <source>
        <dbReference type="Proteomes" id="UP000228886"/>
    </source>
</evidence>
<dbReference type="InterPro" id="IPR052017">
    <property type="entry name" value="TSUP"/>
</dbReference>
<evidence type="ECO:0000256" key="4">
    <source>
        <dbReference type="ARBA" id="ARBA00022475"/>
    </source>
</evidence>
<keyword evidence="5 8" id="KW-0812">Transmembrane</keyword>
<evidence type="ECO:0000256" key="6">
    <source>
        <dbReference type="ARBA" id="ARBA00022989"/>
    </source>
</evidence>
<feature type="transmembrane region" description="Helical" evidence="8">
    <location>
        <begin position="173"/>
        <end position="195"/>
    </location>
</feature>
<dbReference type="EMBL" id="PETL01000137">
    <property type="protein sequence ID" value="PIV64332.1"/>
    <property type="molecule type" value="Genomic_DNA"/>
</dbReference>
<evidence type="ECO:0000256" key="1">
    <source>
        <dbReference type="ARBA" id="ARBA00004651"/>
    </source>
</evidence>
<keyword evidence="6 8" id="KW-1133">Transmembrane helix</keyword>
<feature type="transmembrane region" description="Helical" evidence="8">
    <location>
        <begin position="100"/>
        <end position="119"/>
    </location>
</feature>
<protein>
    <recommendedName>
        <fullName evidence="8">Probable membrane transporter protein</fullName>
    </recommendedName>
</protein>
<evidence type="ECO:0000256" key="3">
    <source>
        <dbReference type="ARBA" id="ARBA00022448"/>
    </source>
</evidence>
<feature type="transmembrane region" description="Helical" evidence="8">
    <location>
        <begin position="139"/>
        <end position="166"/>
    </location>
</feature>
<comment type="caution">
    <text evidence="9">The sequence shown here is derived from an EMBL/GenBank/DDBJ whole genome shotgun (WGS) entry which is preliminary data.</text>
</comment>
<name>A0A2M7E9B6_9BACT</name>
<organism evidence="9 10">
    <name type="scientific">bacterium (Candidatus Ratteibacteria) CG01_land_8_20_14_3_00_40_19</name>
    <dbReference type="NCBI Taxonomy" id="2014290"/>
    <lineage>
        <taxon>Bacteria</taxon>
        <taxon>Candidatus Ratteibacteria</taxon>
    </lineage>
</organism>
<feature type="transmembrane region" description="Helical" evidence="8">
    <location>
        <begin position="42"/>
        <end position="61"/>
    </location>
</feature>
<evidence type="ECO:0000256" key="2">
    <source>
        <dbReference type="ARBA" id="ARBA00009142"/>
    </source>
</evidence>
<dbReference type="Pfam" id="PF01925">
    <property type="entry name" value="TauE"/>
    <property type="match status" value="1"/>
</dbReference>
<comment type="subcellular location">
    <subcellularLocation>
        <location evidence="1 8">Cell membrane</location>
        <topology evidence="1 8">Multi-pass membrane protein</topology>
    </subcellularLocation>
</comment>
<evidence type="ECO:0000256" key="7">
    <source>
        <dbReference type="ARBA" id="ARBA00023136"/>
    </source>
</evidence>
<dbReference type="PANTHER" id="PTHR30269:SF37">
    <property type="entry name" value="MEMBRANE TRANSPORTER PROTEIN"/>
    <property type="match status" value="1"/>
</dbReference>
<accession>A0A2M7E9B6</accession>
<dbReference type="PANTHER" id="PTHR30269">
    <property type="entry name" value="TRANSMEMBRANE PROTEIN YFCA"/>
    <property type="match status" value="1"/>
</dbReference>
<gene>
    <name evidence="9" type="ORF">COS11_02775</name>
</gene>
<evidence type="ECO:0000256" key="8">
    <source>
        <dbReference type="RuleBase" id="RU363041"/>
    </source>
</evidence>
<keyword evidence="3" id="KW-0813">Transport</keyword>
<feature type="transmembrane region" description="Helical" evidence="8">
    <location>
        <begin position="67"/>
        <end position="88"/>
    </location>
</feature>
<dbReference type="AlphaFoldDB" id="A0A2M7E9B6"/>
<sequence length="251" mass="27229">MTSTLLCWIASILVGVSKAGFGAGIAILAVPLMTIAISPTRMLGVLLPLLITGDIFSLLHYPRTQNFRNLSMLIPGCILGIGIGSLLLKKFGLLTDGERTLRVFIGVICVVIVLIQLYVQLKVRRKVNPVAYKPRIWHGVTVGIIAGVTSTLAHTAGPIILLFLLPQKLEKRVFVGTALLYFFVGNSAKLIPYIAGNIITRKTILESIRLIPWVIGGTLLGAWLNKRISGKIFSYVIYGITLLAGIGLLMK</sequence>
<evidence type="ECO:0000313" key="9">
    <source>
        <dbReference type="EMBL" id="PIV64332.1"/>
    </source>
</evidence>
<evidence type="ECO:0000256" key="5">
    <source>
        <dbReference type="ARBA" id="ARBA00022692"/>
    </source>
</evidence>
<dbReference type="InterPro" id="IPR002781">
    <property type="entry name" value="TM_pro_TauE-like"/>
</dbReference>
<proteinExistence type="inferred from homology"/>
<keyword evidence="4 8" id="KW-1003">Cell membrane</keyword>
<comment type="similarity">
    <text evidence="2 8">Belongs to the 4-toluene sulfonate uptake permease (TSUP) (TC 2.A.102) family.</text>
</comment>